<reference evidence="2 3" key="1">
    <citation type="submission" date="2018-03" db="EMBL/GenBank/DDBJ databases">
        <title>Genomic Encyclopedia of Type Strains, Phase III (KMG-III): the genomes of soil and plant-associated and newly described type strains.</title>
        <authorList>
            <person name="Whitman W."/>
        </authorList>
    </citation>
    <scope>NUCLEOTIDE SEQUENCE [LARGE SCALE GENOMIC DNA]</scope>
    <source>
        <strain evidence="2 3">CGMCC 4.7125</strain>
    </source>
</reference>
<feature type="compositionally biased region" description="Gly residues" evidence="1">
    <location>
        <begin position="817"/>
        <end position="828"/>
    </location>
</feature>
<feature type="compositionally biased region" description="Basic and acidic residues" evidence="1">
    <location>
        <begin position="536"/>
        <end position="545"/>
    </location>
</feature>
<dbReference type="Proteomes" id="UP000238362">
    <property type="component" value="Unassembled WGS sequence"/>
</dbReference>
<accession>A0A2T0LLR5</accession>
<gene>
    <name evidence="2" type="ORF">B0I33_113152</name>
</gene>
<feature type="compositionally biased region" description="Low complexity" evidence="1">
    <location>
        <begin position="806"/>
        <end position="816"/>
    </location>
</feature>
<feature type="compositionally biased region" description="Gly residues" evidence="1">
    <location>
        <begin position="598"/>
        <end position="609"/>
    </location>
</feature>
<proteinExistence type="predicted"/>
<keyword evidence="3" id="KW-1185">Reference proteome</keyword>
<feature type="compositionally biased region" description="Gly residues" evidence="1">
    <location>
        <begin position="784"/>
        <end position="805"/>
    </location>
</feature>
<organism evidence="2 3">
    <name type="scientific">Prauserella shujinwangii</name>
    <dbReference type="NCBI Taxonomy" id="1453103"/>
    <lineage>
        <taxon>Bacteria</taxon>
        <taxon>Bacillati</taxon>
        <taxon>Actinomycetota</taxon>
        <taxon>Actinomycetes</taxon>
        <taxon>Pseudonocardiales</taxon>
        <taxon>Pseudonocardiaceae</taxon>
        <taxon>Prauserella</taxon>
    </lineage>
</organism>
<feature type="region of interest" description="Disordered" evidence="1">
    <location>
        <begin position="90"/>
        <end position="109"/>
    </location>
</feature>
<feature type="compositionally biased region" description="Gly residues" evidence="1">
    <location>
        <begin position="449"/>
        <end position="498"/>
    </location>
</feature>
<name>A0A2T0LLR5_9PSEU</name>
<feature type="compositionally biased region" description="Polar residues" evidence="1">
    <location>
        <begin position="884"/>
        <end position="893"/>
    </location>
</feature>
<feature type="compositionally biased region" description="Gly residues" evidence="1">
    <location>
        <begin position="710"/>
        <end position="727"/>
    </location>
</feature>
<dbReference type="AlphaFoldDB" id="A0A2T0LLR5"/>
<evidence type="ECO:0000313" key="2">
    <source>
        <dbReference type="EMBL" id="PRX43986.1"/>
    </source>
</evidence>
<feature type="compositionally biased region" description="Low complexity" evidence="1">
    <location>
        <begin position="774"/>
        <end position="783"/>
    </location>
</feature>
<dbReference type="EMBL" id="PVNH01000013">
    <property type="protein sequence ID" value="PRX43986.1"/>
    <property type="molecule type" value="Genomic_DNA"/>
</dbReference>
<comment type="caution">
    <text evidence="2">The sequence shown here is derived from an EMBL/GenBank/DDBJ whole genome shotgun (WGS) entry which is preliminary data.</text>
</comment>
<feature type="compositionally biased region" description="Acidic residues" evidence="1">
    <location>
        <begin position="561"/>
        <end position="576"/>
    </location>
</feature>
<sequence length="908" mass="91112">MGILESGPMRQQVANQVFSDGELDRMRSMLDDPNVSPEHRQNFLYALQNAGRLSPEEVFRYSEQVKANPMDVLAGGQAFGENMQNARTSLTGAEEDQWRGRASRTQGDVERAQNRLGQGSYSTSDEIIDEAEVALRLFDDFHPRYERASALVGAAYSDSSTQQPQVVTTDFSSGAGAGGAGMAAYPHSGLDPQSIRNGLDEFRGIDFTAFRADAETLSTAHQVVGDATDAMGSSWSSNTADWTGDAKAAAEQLNNHLVQGAGDLSQALRTAPENITHTVDNAIQQNVVNFARAVLDLYGDGTVAGLTPQQVDAFITAKEELPALIQELEAKIEEIENANLFDRFADMLGGILGGIVRIIGSISLVGIGINFAEEITKDNIREETEKFRAALTEAERRLGEFCTDYQTKASSVHQQGATYVSGIQDNYTALIEALNQGLEPDPFASVDTGGPGGEASVDTGGGTGTGTGGGVGGGGGVPGGGGGVPGGGGGVPGGGGGSVPTPEETTPQGTNPVTGKPLEVDPETGEPYPIDPETGEAIKDTGDDRDTLTVEQGDHKLTMTEPDDQGAMEISVEDGGGELKEYQLDFGAEGEPPRDGFGPQGSPGGGQPGGEQVYRPGPDGKIHIEDGDLTITAEQPEGPDGPTVVTVDDGQGEPTTYTLGAKDQDNAAAEPPRESRAGTQPGRGEPVGASGGTGAEPPTARAESGEVPTGDGGGRPDGGAQTGGADGGFTPAGETGPPPSASVAGGMTEPVGGDLSGSAAGTADMAGTPGGAAGAEATEPQTAGAGGAGGHGMGGGGGLAAGGGEPLDPGSASGSGTTAGGAGLGAAPGGTAEPMAAASAQQGAGGAGGMGMMGGMGGMGGAGAGGGGDQERSNPYRIDGGVFETSQASSRISGSLGDDTDQPVQFGR</sequence>
<feature type="compositionally biased region" description="Polar residues" evidence="1">
    <location>
        <begin position="503"/>
        <end position="513"/>
    </location>
</feature>
<evidence type="ECO:0000256" key="1">
    <source>
        <dbReference type="SAM" id="MobiDB-lite"/>
    </source>
</evidence>
<dbReference type="SUPFAM" id="SSF140453">
    <property type="entry name" value="EsxAB dimer-like"/>
    <property type="match status" value="1"/>
</dbReference>
<feature type="compositionally biased region" description="Low complexity" evidence="1">
    <location>
        <begin position="829"/>
        <end position="842"/>
    </location>
</feature>
<dbReference type="InterPro" id="IPR036689">
    <property type="entry name" value="ESAT-6-like_sf"/>
</dbReference>
<evidence type="ECO:0008006" key="4">
    <source>
        <dbReference type="Google" id="ProtNLM"/>
    </source>
</evidence>
<feature type="region of interest" description="Disordered" evidence="1">
    <location>
        <begin position="558"/>
        <end position="908"/>
    </location>
</feature>
<feature type="region of interest" description="Disordered" evidence="1">
    <location>
        <begin position="441"/>
        <end position="545"/>
    </location>
</feature>
<feature type="compositionally biased region" description="Gly residues" evidence="1">
    <location>
        <begin position="843"/>
        <end position="868"/>
    </location>
</feature>
<evidence type="ECO:0000313" key="3">
    <source>
        <dbReference type="Proteomes" id="UP000238362"/>
    </source>
</evidence>
<protein>
    <recommendedName>
        <fullName evidence="4">WXG100 family type VII secretion target</fullName>
    </recommendedName>
</protein>